<dbReference type="KEGG" id="rte:GSU10_05735"/>
<dbReference type="GO" id="GO:0030288">
    <property type="term" value="C:outer membrane-bounded periplasmic space"/>
    <property type="evidence" value="ECO:0007669"/>
    <property type="project" value="TreeGrafter"/>
</dbReference>
<dbReference type="SMART" id="SM00062">
    <property type="entry name" value="PBPb"/>
    <property type="match status" value="1"/>
</dbReference>
<dbReference type="PATRIC" id="fig|1671680.3.peg.238"/>
<evidence type="ECO:0000256" key="3">
    <source>
        <dbReference type="ARBA" id="ARBA00022729"/>
    </source>
</evidence>
<reference evidence="8" key="3">
    <citation type="submission" date="2019-12" db="EMBL/GenBank/DDBJ databases">
        <title>Complete and Draft Genome Sequences of New Strains and Members of Some Known Species of the Genus Rathayibacter isolated from Plants.</title>
        <authorList>
            <person name="Tarlachkov S.V."/>
            <person name="Starodumova I.P."/>
            <person name="Dorofeeva L.V."/>
            <person name="Prisyazhnaya N.V."/>
            <person name="Leyn S.A."/>
            <person name="Zlamal J.E."/>
            <person name="Elane M.L."/>
            <person name="Osterman A.L."/>
            <person name="Nadler S.A."/>
            <person name="Subbotin S.A."/>
            <person name="Evtushenko L.I."/>
        </authorList>
    </citation>
    <scope>NUCLEOTIDE SEQUENCE</scope>
    <source>
        <strain evidence="8">VKM Ac-2761</strain>
    </source>
</reference>
<dbReference type="Gene3D" id="3.40.190.10">
    <property type="entry name" value="Periplasmic binding protein-like II"/>
    <property type="match status" value="2"/>
</dbReference>
<evidence type="ECO:0000313" key="10">
    <source>
        <dbReference type="Proteomes" id="UP000465031"/>
    </source>
</evidence>
<evidence type="ECO:0000313" key="8">
    <source>
        <dbReference type="EMBL" id="QHC55184.1"/>
    </source>
</evidence>
<dbReference type="Proteomes" id="UP000076717">
    <property type="component" value="Unassembled WGS sequence"/>
</dbReference>
<evidence type="ECO:0000256" key="4">
    <source>
        <dbReference type="RuleBase" id="RU003744"/>
    </source>
</evidence>
<dbReference type="GO" id="GO:0006865">
    <property type="term" value="P:amino acid transport"/>
    <property type="evidence" value="ECO:0007669"/>
    <property type="project" value="TreeGrafter"/>
</dbReference>
<dbReference type="CDD" id="cd13690">
    <property type="entry name" value="PBP2_GluB"/>
    <property type="match status" value="1"/>
</dbReference>
<dbReference type="PANTHER" id="PTHR30085:SF6">
    <property type="entry name" value="ABC TRANSPORTER GLUTAMINE-BINDING PROTEIN GLNH"/>
    <property type="match status" value="1"/>
</dbReference>
<dbReference type="AlphaFoldDB" id="A0A166ILU5"/>
<feature type="signal peptide" evidence="5">
    <location>
        <begin position="1"/>
        <end position="20"/>
    </location>
</feature>
<dbReference type="InterPro" id="IPR018313">
    <property type="entry name" value="SBP_3_CS"/>
</dbReference>
<dbReference type="Pfam" id="PF00497">
    <property type="entry name" value="SBP_bac_3"/>
    <property type="match status" value="1"/>
</dbReference>
<dbReference type="EMBL" id="LIIN01000004">
    <property type="protein sequence ID" value="KZX22594.1"/>
    <property type="molecule type" value="Genomic_DNA"/>
</dbReference>
<evidence type="ECO:0000259" key="6">
    <source>
        <dbReference type="SMART" id="SM00062"/>
    </source>
</evidence>
<feature type="chain" id="PRO_5044057029" evidence="5">
    <location>
        <begin position="21"/>
        <end position="296"/>
    </location>
</feature>
<dbReference type="PROSITE" id="PS51257">
    <property type="entry name" value="PROKAR_LIPOPROTEIN"/>
    <property type="match status" value="1"/>
</dbReference>
<reference evidence="7 9" key="1">
    <citation type="submission" date="2015-08" db="EMBL/GenBank/DDBJ databases">
        <title>Draft Genome Sequence of Rathayibacter sp. Strain VKM Ac-2596 Isolated from Leaf Gall Induced by Plant-Parasitic Nematodes.</title>
        <authorList>
            <person name="Vasilenko O.V."/>
            <person name="Starodumova I.P."/>
            <person name="Tarlachkov S.V."/>
            <person name="Dorofeeva L.V."/>
            <person name="Evtushenko L.I."/>
        </authorList>
    </citation>
    <scope>NUCLEOTIDE SEQUENCE [LARGE SCALE GENOMIC DNA]</scope>
    <source>
        <strain evidence="7 9">VKM Ac-2596</strain>
    </source>
</reference>
<dbReference type="Proteomes" id="UP000465031">
    <property type="component" value="Chromosome"/>
</dbReference>
<dbReference type="PROSITE" id="PS01039">
    <property type="entry name" value="SBP_BACTERIAL_3"/>
    <property type="match status" value="1"/>
</dbReference>
<dbReference type="InterPro" id="IPR001638">
    <property type="entry name" value="Solute-binding_3/MltF_N"/>
</dbReference>
<dbReference type="SUPFAM" id="SSF53850">
    <property type="entry name" value="Periplasmic binding protein-like II"/>
    <property type="match status" value="1"/>
</dbReference>
<accession>A0A166ILU5</accession>
<keyword evidence="2" id="KW-0813">Transport</keyword>
<evidence type="ECO:0000256" key="1">
    <source>
        <dbReference type="ARBA" id="ARBA00010333"/>
    </source>
</evidence>
<reference evidence="10" key="2">
    <citation type="submission" date="2019-12" db="EMBL/GenBank/DDBJ databases">
        <title>Complete and draft genome sequences of new strains and members of some known species of the genus Rathayibacter isolated from plants.</title>
        <authorList>
            <person name="Tarlachkov S.V."/>
            <person name="Starodumova I.P."/>
            <person name="Dorofeeva L.V."/>
            <person name="Prisyazhnaya N.V."/>
            <person name="Leyn S."/>
            <person name="Zlamal J."/>
            <person name="Elan M."/>
            <person name="Osterman A.L."/>
            <person name="Nadler S."/>
            <person name="Subbotin S.A."/>
            <person name="Evtushenko L.I."/>
        </authorList>
    </citation>
    <scope>NUCLEOTIDE SEQUENCE [LARGE SCALE GENOMIC DNA]</scope>
    <source>
        <strain evidence="10">VKM Ac-2761</strain>
    </source>
</reference>
<keyword evidence="3 5" id="KW-0732">Signal</keyword>
<evidence type="ECO:0000313" key="7">
    <source>
        <dbReference type="EMBL" id="KZX22594.1"/>
    </source>
</evidence>
<evidence type="ECO:0000256" key="5">
    <source>
        <dbReference type="SAM" id="SignalP"/>
    </source>
</evidence>
<keyword evidence="9" id="KW-1185">Reference proteome</keyword>
<sequence>MRTKLMFMTAGLAAATLALAGCAGDSGSAGSGSEGGSSYEVASDVTVEGSPTFESMKADDSITIGVKEDQPGLGYLDAATGERSGFDIEIAKWVAASLGFSEDKINYTSIPSANREASIVNGDIDYYVGTYSITDKRKEQVGFAGPYFETGQQLLVAADNDSITGPDDLSADTTVCSATGSTPIQNIRTNYPEVKTEEFDTYSQCVDALSDGTVDAVTTDGAILIGYAAQKPDELKVVGEPFSTELYGIGLAKDDDALRHFINTMLTEGGDTWSTIYDETLGQSGTTVTQPSVDDY</sequence>
<dbReference type="EMBL" id="CP047186">
    <property type="protein sequence ID" value="QHC55184.1"/>
    <property type="molecule type" value="Genomic_DNA"/>
</dbReference>
<proteinExistence type="inferred from homology"/>
<protein>
    <submittedName>
        <fullName evidence="7">ABC transporter glutamine-binding protein GlnH</fullName>
    </submittedName>
    <submittedName>
        <fullName evidence="8">Transporter substrate-binding domain-containing protein</fullName>
    </submittedName>
</protein>
<dbReference type="OrthoDB" id="9807888at2"/>
<comment type="similarity">
    <text evidence="1 4">Belongs to the bacterial solute-binding protein 3 family.</text>
</comment>
<evidence type="ECO:0000313" key="9">
    <source>
        <dbReference type="Proteomes" id="UP000076717"/>
    </source>
</evidence>
<dbReference type="PANTHER" id="PTHR30085">
    <property type="entry name" value="AMINO ACID ABC TRANSPORTER PERMEASE"/>
    <property type="match status" value="1"/>
</dbReference>
<feature type="domain" description="Solute-binding protein family 3/N-terminal" evidence="6">
    <location>
        <begin position="61"/>
        <end position="284"/>
    </location>
</feature>
<name>A0A166ILU5_9MICO</name>
<dbReference type="GO" id="GO:0005576">
    <property type="term" value="C:extracellular region"/>
    <property type="evidence" value="ECO:0007669"/>
    <property type="project" value="TreeGrafter"/>
</dbReference>
<evidence type="ECO:0000256" key="2">
    <source>
        <dbReference type="ARBA" id="ARBA00022448"/>
    </source>
</evidence>
<dbReference type="RefSeq" id="WP_132505639.1">
    <property type="nucleotide sequence ID" value="NZ_CP047186.1"/>
</dbReference>
<organism evidence="7 9">
    <name type="scientific">Rathayibacter tanaceti</name>
    <dbReference type="NCBI Taxonomy" id="1671680"/>
    <lineage>
        <taxon>Bacteria</taxon>
        <taxon>Bacillati</taxon>
        <taxon>Actinomycetota</taxon>
        <taxon>Actinomycetes</taxon>
        <taxon>Micrococcales</taxon>
        <taxon>Microbacteriaceae</taxon>
        <taxon>Rathayibacter</taxon>
    </lineage>
</organism>
<dbReference type="InterPro" id="IPR051455">
    <property type="entry name" value="Bact_solute-bind_prot3"/>
</dbReference>
<gene>
    <name evidence="7" type="primary">glnH_1</name>
    <name evidence="7" type="ORF">ACH61_00224</name>
    <name evidence="8" type="ORF">GSU10_05735</name>
</gene>